<comment type="catalytic activity">
    <reaction evidence="14 21">
        <text>L-valine + 2-oxoglutarate = 3-methyl-2-oxobutanoate + L-glutamate</text>
        <dbReference type="Rhea" id="RHEA:24813"/>
        <dbReference type="ChEBI" id="CHEBI:11851"/>
        <dbReference type="ChEBI" id="CHEBI:16810"/>
        <dbReference type="ChEBI" id="CHEBI:29985"/>
        <dbReference type="ChEBI" id="CHEBI:57762"/>
        <dbReference type="EC" id="2.6.1.42"/>
    </reaction>
</comment>
<dbReference type="GO" id="GO:0009097">
    <property type="term" value="P:isoleucine biosynthetic process"/>
    <property type="evidence" value="ECO:0007669"/>
    <property type="project" value="UniProtKB-UniPathway"/>
</dbReference>
<comment type="catalytic activity">
    <reaction evidence="17">
        <text>4-amino-4-deoxychorismate = 4-aminobenzoate + pyruvate + H(+)</text>
        <dbReference type="Rhea" id="RHEA:16201"/>
        <dbReference type="ChEBI" id="CHEBI:15361"/>
        <dbReference type="ChEBI" id="CHEBI:15378"/>
        <dbReference type="ChEBI" id="CHEBI:17836"/>
        <dbReference type="ChEBI" id="CHEBI:58406"/>
        <dbReference type="EC" id="4.1.3.38"/>
    </reaction>
</comment>
<dbReference type="GO" id="GO:0046656">
    <property type="term" value="P:folic acid biosynthetic process"/>
    <property type="evidence" value="ECO:0007669"/>
    <property type="project" value="UniProtKB-KW"/>
</dbReference>
<keyword evidence="12 21" id="KW-0100">Branched-chain amino acid biosynthesis</keyword>
<dbReference type="GO" id="GO:0008696">
    <property type="term" value="F:4-amino-4-deoxychorismate lyase activity"/>
    <property type="evidence" value="ECO:0007669"/>
    <property type="project" value="UniProtKB-EC"/>
</dbReference>
<comment type="pathway">
    <text evidence="4 21">Amino-acid biosynthesis; L-valine biosynthesis; L-valine from pyruvate: step 4/4.</text>
</comment>
<evidence type="ECO:0000256" key="3">
    <source>
        <dbReference type="ARBA" id="ARBA00004824"/>
    </source>
</evidence>
<dbReference type="UniPathway" id="UPA00049">
    <property type="reaction ID" value="UER00062"/>
</dbReference>
<dbReference type="UniPathway" id="UPA00048">
    <property type="reaction ID" value="UER00073"/>
</dbReference>
<evidence type="ECO:0000256" key="4">
    <source>
        <dbReference type="ARBA" id="ARBA00004931"/>
    </source>
</evidence>
<comment type="pathway">
    <text evidence="13">Cofactor biosynthesis; tetrahydrofolate biosynthesis; 4-aminobenzoate from chorismate: step 2/2.</text>
</comment>
<keyword evidence="7 21" id="KW-0032">Aminotransferase</keyword>
<comment type="catalytic activity">
    <reaction evidence="16 21">
        <text>L-leucine + 2-oxoglutarate = 4-methyl-2-oxopentanoate + L-glutamate</text>
        <dbReference type="Rhea" id="RHEA:18321"/>
        <dbReference type="ChEBI" id="CHEBI:16810"/>
        <dbReference type="ChEBI" id="CHEBI:17865"/>
        <dbReference type="ChEBI" id="CHEBI:29985"/>
        <dbReference type="ChEBI" id="CHEBI:57427"/>
        <dbReference type="EC" id="2.6.1.42"/>
    </reaction>
</comment>
<keyword evidence="10 20" id="KW-0663">Pyridoxal phosphate</keyword>
<evidence type="ECO:0000256" key="19">
    <source>
        <dbReference type="RuleBase" id="RU004106"/>
    </source>
</evidence>
<evidence type="ECO:0000256" key="8">
    <source>
        <dbReference type="ARBA" id="ARBA00022605"/>
    </source>
</evidence>
<keyword evidence="9 21" id="KW-0808">Transferase</keyword>
<dbReference type="AlphaFoldDB" id="A0A5N0T8S1"/>
<dbReference type="Pfam" id="PF01063">
    <property type="entry name" value="Aminotran_4"/>
    <property type="match status" value="1"/>
</dbReference>
<dbReference type="SUPFAM" id="SSF56752">
    <property type="entry name" value="D-aminoacid aminotransferase-like PLP-dependent enzymes"/>
    <property type="match status" value="1"/>
</dbReference>
<evidence type="ECO:0000256" key="2">
    <source>
        <dbReference type="ARBA" id="ARBA00003109"/>
    </source>
</evidence>
<dbReference type="GO" id="GO:0005829">
    <property type="term" value="C:cytosol"/>
    <property type="evidence" value="ECO:0007669"/>
    <property type="project" value="TreeGrafter"/>
</dbReference>
<name>A0A5N0T8S1_9GAMM</name>
<comment type="similarity">
    <text evidence="6 19">Belongs to the class-IV pyridoxal-phosphate-dependent aminotransferase family.</text>
</comment>
<dbReference type="PROSITE" id="PS00770">
    <property type="entry name" value="AA_TRANSFER_CLASS_4"/>
    <property type="match status" value="1"/>
</dbReference>
<evidence type="ECO:0000256" key="17">
    <source>
        <dbReference type="ARBA" id="ARBA00049529"/>
    </source>
</evidence>
<dbReference type="InterPro" id="IPR050571">
    <property type="entry name" value="Class-IV_PLP-Dep_Aminotrnsfr"/>
</dbReference>
<dbReference type="GO" id="GO:0009098">
    <property type="term" value="P:L-leucine biosynthetic process"/>
    <property type="evidence" value="ECO:0007669"/>
    <property type="project" value="UniProtKB-UniPathway"/>
</dbReference>
<evidence type="ECO:0000313" key="22">
    <source>
        <dbReference type="EMBL" id="KAA9131415.1"/>
    </source>
</evidence>
<comment type="cofactor">
    <cofactor evidence="1 20">
        <name>pyridoxal 5'-phosphate</name>
        <dbReference type="ChEBI" id="CHEBI:597326"/>
    </cofactor>
</comment>
<dbReference type="UniPathway" id="UPA00047">
    <property type="reaction ID" value="UER00058"/>
</dbReference>
<sequence>MSDTLKVWFNGALRDLEECNVSIRSHALHYGSSVFEGVRVYRTHRGPCAFRLNDHLKRFFWSASIYRIPMKYSFEAIHEACMATVRANGYESAYLRPVAFRGDCGLGVMPGDMNVVETAIIPAEWGTYLGEGVLERGVEVCVSSWQRVAPNTIPAGAKAGGNYLSSFLIVTEAKDRGFTEGIALGADGLVSEGSGENVFVINDGRILTPPVSASILGGITRDTAIKLARKLGYELVEQSISREQLYAADEIFFTGTAVEITPVRKVDHLLIGDGTRGPVTTAVQDAFFGLFDGRTEDEWGWLEPVGSNAD</sequence>
<dbReference type="NCBIfam" id="NF005146">
    <property type="entry name" value="PRK06606.1"/>
    <property type="match status" value="1"/>
</dbReference>
<evidence type="ECO:0000256" key="18">
    <source>
        <dbReference type="ARBA" id="ARBA00054027"/>
    </source>
</evidence>
<evidence type="ECO:0000313" key="23">
    <source>
        <dbReference type="Proteomes" id="UP000325372"/>
    </source>
</evidence>
<dbReference type="GO" id="GO:0009099">
    <property type="term" value="P:L-valine biosynthetic process"/>
    <property type="evidence" value="ECO:0007669"/>
    <property type="project" value="UniProtKB-UniPathway"/>
</dbReference>
<dbReference type="PANTHER" id="PTHR42743">
    <property type="entry name" value="AMINO-ACID AMINOTRANSFERASE"/>
    <property type="match status" value="1"/>
</dbReference>
<dbReference type="InterPro" id="IPR043131">
    <property type="entry name" value="BCAT-like_N"/>
</dbReference>
<dbReference type="EMBL" id="VYXP01000005">
    <property type="protein sequence ID" value="KAA9131415.1"/>
    <property type="molecule type" value="Genomic_DNA"/>
</dbReference>
<comment type="function">
    <text evidence="18">Involved in the biosynthesis of p-aminobenzoate (PABA), a precursor of tetrahydrofolate. Converts 4-amino-4-deoxychorismate into 4-aminobenzoate (PABA) and pyruvate.</text>
</comment>
<keyword evidence="8 21" id="KW-0028">Amino-acid biosynthesis</keyword>
<evidence type="ECO:0000256" key="11">
    <source>
        <dbReference type="ARBA" id="ARBA00022909"/>
    </source>
</evidence>
<protein>
    <recommendedName>
        <fullName evidence="21">Branched-chain-amino-acid aminotransferase</fullName>
        <shortName evidence="21">BCAT</shortName>
        <ecNumber evidence="21">2.6.1.42</ecNumber>
    </recommendedName>
</protein>
<dbReference type="InterPro" id="IPR005785">
    <property type="entry name" value="B_amino_transI"/>
</dbReference>
<evidence type="ECO:0000256" key="1">
    <source>
        <dbReference type="ARBA" id="ARBA00001933"/>
    </source>
</evidence>
<reference evidence="22 23" key="1">
    <citation type="submission" date="2019-09" db="EMBL/GenBank/DDBJ databases">
        <title>Wenzhouxiangella sp. Genome sequencing and assembly.</title>
        <authorList>
            <person name="Zhang R."/>
        </authorList>
    </citation>
    <scope>NUCLEOTIDE SEQUENCE [LARGE SCALE GENOMIC DNA]</scope>
    <source>
        <strain evidence="22 23">W260</strain>
    </source>
</reference>
<comment type="pathway">
    <text evidence="3 21">Amino-acid biosynthesis; L-isoleucine biosynthesis; L-isoleucine from 2-oxobutanoate: step 4/4.</text>
</comment>
<dbReference type="Gene3D" id="3.20.10.10">
    <property type="entry name" value="D-amino Acid Aminotransferase, subunit A, domain 2"/>
    <property type="match status" value="1"/>
</dbReference>
<dbReference type="Proteomes" id="UP000325372">
    <property type="component" value="Unassembled WGS sequence"/>
</dbReference>
<dbReference type="RefSeq" id="WP_150864065.1">
    <property type="nucleotide sequence ID" value="NZ_VYXP01000005.1"/>
</dbReference>
<dbReference type="GO" id="GO:0006532">
    <property type="term" value="P:aspartate biosynthetic process"/>
    <property type="evidence" value="ECO:0007669"/>
    <property type="project" value="TreeGrafter"/>
</dbReference>
<accession>A0A5N0T8S1</accession>
<proteinExistence type="inferred from homology"/>
<evidence type="ECO:0000256" key="15">
    <source>
        <dbReference type="ARBA" id="ARBA00048798"/>
    </source>
</evidence>
<organism evidence="22 23">
    <name type="scientific">Marinihelvus fidelis</name>
    <dbReference type="NCBI Taxonomy" id="2613842"/>
    <lineage>
        <taxon>Bacteria</taxon>
        <taxon>Pseudomonadati</taxon>
        <taxon>Pseudomonadota</taxon>
        <taxon>Gammaproteobacteria</taxon>
        <taxon>Chromatiales</taxon>
        <taxon>Wenzhouxiangellaceae</taxon>
        <taxon>Marinihelvus</taxon>
    </lineage>
</organism>
<dbReference type="GO" id="GO:0052654">
    <property type="term" value="F:L-leucine-2-oxoglutarate transaminase activity"/>
    <property type="evidence" value="ECO:0007669"/>
    <property type="project" value="RHEA"/>
</dbReference>
<dbReference type="InterPro" id="IPR033939">
    <property type="entry name" value="BCAT_family"/>
</dbReference>
<evidence type="ECO:0000256" key="21">
    <source>
        <dbReference type="RuleBase" id="RU364094"/>
    </source>
</evidence>
<dbReference type="NCBIfam" id="TIGR01122">
    <property type="entry name" value="ilvE_I"/>
    <property type="match status" value="1"/>
</dbReference>
<evidence type="ECO:0000256" key="16">
    <source>
        <dbReference type="ARBA" id="ARBA00049229"/>
    </source>
</evidence>
<evidence type="ECO:0000256" key="5">
    <source>
        <dbReference type="ARBA" id="ARBA00005072"/>
    </source>
</evidence>
<evidence type="ECO:0000256" key="9">
    <source>
        <dbReference type="ARBA" id="ARBA00022679"/>
    </source>
</evidence>
<dbReference type="GO" id="GO:0052655">
    <property type="term" value="F:L-valine-2-oxoglutarate transaminase activity"/>
    <property type="evidence" value="ECO:0007669"/>
    <property type="project" value="RHEA"/>
</dbReference>
<dbReference type="Gene3D" id="3.30.470.10">
    <property type="match status" value="1"/>
</dbReference>
<keyword evidence="23" id="KW-1185">Reference proteome</keyword>
<evidence type="ECO:0000256" key="6">
    <source>
        <dbReference type="ARBA" id="ARBA00009320"/>
    </source>
</evidence>
<evidence type="ECO:0000256" key="10">
    <source>
        <dbReference type="ARBA" id="ARBA00022898"/>
    </source>
</evidence>
<gene>
    <name evidence="21" type="primary">ilvE</name>
    <name evidence="22" type="ORF">F3N42_08835</name>
</gene>
<comment type="caution">
    <text evidence="22">The sequence shown here is derived from an EMBL/GenBank/DDBJ whole genome shotgun (WGS) entry which is preliminary data.</text>
</comment>
<evidence type="ECO:0000256" key="14">
    <source>
        <dbReference type="ARBA" id="ARBA00048212"/>
    </source>
</evidence>
<comment type="function">
    <text evidence="2 21">Acts on leucine, isoleucine and valine.</text>
</comment>
<dbReference type="GO" id="GO:0052656">
    <property type="term" value="F:L-isoleucine-2-oxoglutarate transaminase activity"/>
    <property type="evidence" value="ECO:0007669"/>
    <property type="project" value="RHEA"/>
</dbReference>
<dbReference type="InterPro" id="IPR036038">
    <property type="entry name" value="Aminotransferase-like"/>
</dbReference>
<dbReference type="PANTHER" id="PTHR42743:SF11">
    <property type="entry name" value="AMINODEOXYCHORISMATE LYASE"/>
    <property type="match status" value="1"/>
</dbReference>
<dbReference type="InterPro" id="IPR001544">
    <property type="entry name" value="Aminotrans_IV"/>
</dbReference>
<dbReference type="CDD" id="cd01557">
    <property type="entry name" value="BCAT_beta_family"/>
    <property type="match status" value="1"/>
</dbReference>
<dbReference type="InterPro" id="IPR043132">
    <property type="entry name" value="BCAT-like_C"/>
</dbReference>
<dbReference type="EC" id="2.6.1.42" evidence="21"/>
<dbReference type="InterPro" id="IPR018300">
    <property type="entry name" value="Aminotrans_IV_CS"/>
</dbReference>
<evidence type="ECO:0000256" key="13">
    <source>
        <dbReference type="ARBA" id="ARBA00035633"/>
    </source>
</evidence>
<comment type="pathway">
    <text evidence="5 21">Amino-acid biosynthesis; L-leucine biosynthesis; L-leucine from 3-methyl-2-oxobutanoate: step 4/4.</text>
</comment>
<evidence type="ECO:0000256" key="20">
    <source>
        <dbReference type="RuleBase" id="RU004516"/>
    </source>
</evidence>
<evidence type="ECO:0000256" key="7">
    <source>
        <dbReference type="ARBA" id="ARBA00022576"/>
    </source>
</evidence>
<evidence type="ECO:0000256" key="12">
    <source>
        <dbReference type="ARBA" id="ARBA00023304"/>
    </source>
</evidence>
<dbReference type="FunFam" id="3.20.10.10:FF:000002">
    <property type="entry name" value="D-alanine aminotransferase"/>
    <property type="match status" value="1"/>
</dbReference>
<keyword evidence="11" id="KW-0289">Folate biosynthesis</keyword>
<comment type="catalytic activity">
    <reaction evidence="15 21">
        <text>L-isoleucine + 2-oxoglutarate = (S)-3-methyl-2-oxopentanoate + L-glutamate</text>
        <dbReference type="Rhea" id="RHEA:24801"/>
        <dbReference type="ChEBI" id="CHEBI:16810"/>
        <dbReference type="ChEBI" id="CHEBI:29985"/>
        <dbReference type="ChEBI" id="CHEBI:35146"/>
        <dbReference type="ChEBI" id="CHEBI:58045"/>
        <dbReference type="EC" id="2.6.1.42"/>
    </reaction>
</comment>